<keyword evidence="7" id="KW-1185">Reference proteome</keyword>
<organism evidence="6 7">
    <name type="scientific">Miscanthus lutarioriparius</name>
    <dbReference type="NCBI Taxonomy" id="422564"/>
    <lineage>
        <taxon>Eukaryota</taxon>
        <taxon>Viridiplantae</taxon>
        <taxon>Streptophyta</taxon>
        <taxon>Embryophyta</taxon>
        <taxon>Tracheophyta</taxon>
        <taxon>Spermatophyta</taxon>
        <taxon>Magnoliopsida</taxon>
        <taxon>Liliopsida</taxon>
        <taxon>Poales</taxon>
        <taxon>Poaceae</taxon>
        <taxon>PACMAD clade</taxon>
        <taxon>Panicoideae</taxon>
        <taxon>Andropogonodae</taxon>
        <taxon>Andropogoneae</taxon>
        <taxon>Saccharinae</taxon>
        <taxon>Miscanthus</taxon>
    </lineage>
</organism>
<comment type="similarity">
    <text evidence="2">Belongs to the thiolase-like superfamily. Chalcone/stilbene synthases family.</text>
</comment>
<evidence type="ECO:0000256" key="2">
    <source>
        <dbReference type="PIRNR" id="PIRNR036417"/>
    </source>
</evidence>
<reference evidence="6" key="1">
    <citation type="submission" date="2020-10" db="EMBL/GenBank/DDBJ databases">
        <authorList>
            <person name="Han B."/>
            <person name="Lu T."/>
            <person name="Zhao Q."/>
            <person name="Huang X."/>
            <person name="Zhao Y."/>
        </authorList>
    </citation>
    <scope>NUCLEOTIDE SEQUENCE</scope>
</reference>
<sequence>MDAAALQLVHQFMGHGVEANEAAQVSVPAVSLTTAVILMAAQFGFSEHIFHLHALRPIYLLLAALLPAAAFTLYLVNRSHYVYLVDYACFKPNCNCRVPLASFKEYMTQCMPFLDDRSIHFLTRMIDRSGLGEETALPPSLHYIPPSFGFSQGHAEAELILFSTIDDLFSKTCINPSSIDLLVVNCSLFAPTPTYSDMIINRYKLRSDIRSVHLSGMGCSAGLISVGLAKNLLQITPHASYALVVSTQSMSHINYQGRKREMHLPTVLFQMSGAAALLSNSRNKVRFRLKHLLQMITSTSESAHRCVMLDEDGEGNLGMSLSKDLIAVSGEALRTSISSIAPLILPVSEKLRFLLSCRSRKVLNGKVALYVPNFCVAIEHFCIHPGGPAVIDAVQDSLRLSDSHAEPSRMTLHRFGNTSSSSLWYELAYIEAKGTMPTECLASMHQMGQQGTYNQGMGYMQPQGCVCLSVNVDGNSCMISVGALNGLLNSI</sequence>
<accession>A0A811S7U1</accession>
<dbReference type="InterPro" id="IPR013601">
    <property type="entry name" value="FAE1_typ3_polyketide_synth"/>
</dbReference>
<feature type="domain" description="FAE" evidence="5">
    <location>
        <begin position="74"/>
        <end position="361"/>
    </location>
</feature>
<dbReference type="PIRSF" id="PIRSF036417">
    <property type="entry name" value="3-ktacl-CoA_syn"/>
    <property type="match status" value="1"/>
</dbReference>
<evidence type="ECO:0000256" key="1">
    <source>
        <dbReference type="ARBA" id="ARBA00023315"/>
    </source>
</evidence>
<dbReference type="AlphaFoldDB" id="A0A811S7U1"/>
<dbReference type="GO" id="GO:0016747">
    <property type="term" value="F:acyltransferase activity, transferring groups other than amino-acyl groups"/>
    <property type="evidence" value="ECO:0007669"/>
    <property type="project" value="InterPro"/>
</dbReference>
<feature type="transmembrane region" description="Helical" evidence="3">
    <location>
        <begin position="29"/>
        <end position="46"/>
    </location>
</feature>
<dbReference type="EMBL" id="CAJGYO010000018">
    <property type="protein sequence ID" value="CAD6337003.1"/>
    <property type="molecule type" value="Genomic_DNA"/>
</dbReference>
<protein>
    <recommendedName>
        <fullName evidence="2">3-ketoacyl-CoA synthase</fullName>
        <ecNumber evidence="2">2.3.1.-</ecNumber>
    </recommendedName>
</protein>
<feature type="domain" description="Chalcone/stilbene synthase C-terminal" evidence="4">
    <location>
        <begin position="381"/>
        <end position="433"/>
    </location>
</feature>
<comment type="caution">
    <text evidence="6">The sequence shown here is derived from an EMBL/GenBank/DDBJ whole genome shotgun (WGS) entry which is preliminary data.</text>
</comment>
<dbReference type="UniPathway" id="UPA00094"/>
<dbReference type="InterPro" id="IPR012328">
    <property type="entry name" value="Chalcone/stilbene_synt_C"/>
</dbReference>
<name>A0A811S7U1_9POAL</name>
<dbReference type="Gene3D" id="3.40.47.10">
    <property type="match status" value="1"/>
</dbReference>
<comment type="pathway">
    <text evidence="2">Lipid metabolism; fatty acid biosynthesis.</text>
</comment>
<evidence type="ECO:0000259" key="4">
    <source>
        <dbReference type="Pfam" id="PF02797"/>
    </source>
</evidence>
<keyword evidence="3" id="KW-0472">Membrane</keyword>
<evidence type="ECO:0000259" key="5">
    <source>
        <dbReference type="Pfam" id="PF08392"/>
    </source>
</evidence>
<evidence type="ECO:0000256" key="3">
    <source>
        <dbReference type="SAM" id="Phobius"/>
    </source>
</evidence>
<dbReference type="Pfam" id="PF08392">
    <property type="entry name" value="FAE1_CUT1_RppA"/>
    <property type="match status" value="1"/>
</dbReference>
<keyword evidence="3" id="KW-1133">Transmembrane helix</keyword>
<dbReference type="InterPro" id="IPR016039">
    <property type="entry name" value="Thiolase-like"/>
</dbReference>
<keyword evidence="2" id="KW-0808">Transferase</keyword>
<dbReference type="GO" id="GO:0006633">
    <property type="term" value="P:fatty acid biosynthetic process"/>
    <property type="evidence" value="ECO:0007669"/>
    <property type="project" value="UniProtKB-UniPathway"/>
</dbReference>
<evidence type="ECO:0000313" key="6">
    <source>
        <dbReference type="EMBL" id="CAD6337003.1"/>
    </source>
</evidence>
<proteinExistence type="inferred from homology"/>
<dbReference type="Pfam" id="PF02797">
    <property type="entry name" value="Chal_sti_synt_C"/>
    <property type="match status" value="1"/>
</dbReference>
<keyword evidence="1 2" id="KW-0012">Acyltransferase</keyword>
<dbReference type="OrthoDB" id="644156at2759"/>
<dbReference type="SUPFAM" id="SSF53901">
    <property type="entry name" value="Thiolase-like"/>
    <property type="match status" value="2"/>
</dbReference>
<dbReference type="PANTHER" id="PTHR31561">
    <property type="entry name" value="3-KETOACYL-COA SYNTHASE"/>
    <property type="match status" value="1"/>
</dbReference>
<feature type="transmembrane region" description="Helical" evidence="3">
    <location>
        <begin position="58"/>
        <end position="76"/>
    </location>
</feature>
<dbReference type="EC" id="2.3.1.-" evidence="2"/>
<keyword evidence="3" id="KW-0812">Transmembrane</keyword>
<evidence type="ECO:0000313" key="7">
    <source>
        <dbReference type="Proteomes" id="UP000604825"/>
    </source>
</evidence>
<dbReference type="Proteomes" id="UP000604825">
    <property type="component" value="Unassembled WGS sequence"/>
</dbReference>
<gene>
    <name evidence="6" type="ORF">NCGR_LOCUS61101</name>
</gene>
<dbReference type="GO" id="GO:0016020">
    <property type="term" value="C:membrane"/>
    <property type="evidence" value="ECO:0007669"/>
    <property type="project" value="InterPro"/>
</dbReference>
<dbReference type="CDD" id="cd00831">
    <property type="entry name" value="CHS_like"/>
    <property type="match status" value="1"/>
</dbReference>
<dbReference type="InterPro" id="IPR012392">
    <property type="entry name" value="3-ktacl-CoA_syn"/>
</dbReference>